<dbReference type="PANTHER" id="PTHR35789:SF1">
    <property type="entry name" value="SPORE GERMINATION PROTEIN B3"/>
    <property type="match status" value="1"/>
</dbReference>
<dbReference type="EMBL" id="QGTQ01000006">
    <property type="protein sequence ID" value="PWW04767.1"/>
    <property type="molecule type" value="Genomic_DNA"/>
</dbReference>
<keyword evidence="5" id="KW-0472">Membrane</keyword>
<dbReference type="PROSITE" id="PS51257">
    <property type="entry name" value="PROKAR_LIPOPROTEIN"/>
    <property type="match status" value="1"/>
</dbReference>
<evidence type="ECO:0000313" key="11">
    <source>
        <dbReference type="Proteomes" id="UP000246635"/>
    </source>
</evidence>
<dbReference type="Proteomes" id="UP000246635">
    <property type="component" value="Unassembled WGS sequence"/>
</dbReference>
<dbReference type="NCBIfam" id="TIGR02887">
    <property type="entry name" value="spore_ger_x_C"/>
    <property type="match status" value="1"/>
</dbReference>
<keyword evidence="6" id="KW-0564">Palmitate</keyword>
<dbReference type="OrthoDB" id="9816067at2"/>
<reference evidence="10 11" key="1">
    <citation type="submission" date="2018-05" db="EMBL/GenBank/DDBJ databases">
        <title>Genomic Encyclopedia of Type Strains, Phase III (KMG-III): the genomes of soil and plant-associated and newly described type strains.</title>
        <authorList>
            <person name="Whitman W."/>
        </authorList>
    </citation>
    <scope>NUCLEOTIDE SEQUENCE [LARGE SCALE GENOMIC DNA]</scope>
    <source>
        <strain evidence="10 11">CECT 5696</strain>
    </source>
</reference>
<dbReference type="Gene3D" id="6.20.190.10">
    <property type="entry name" value="Nutrient germinant receptor protein C, domain 1"/>
    <property type="match status" value="1"/>
</dbReference>
<dbReference type="InterPro" id="IPR046953">
    <property type="entry name" value="Spore_GerAC-like_C"/>
</dbReference>
<keyword evidence="4" id="KW-0732">Signal</keyword>
<dbReference type="InterPro" id="IPR008844">
    <property type="entry name" value="Spore_GerAC-like"/>
</dbReference>
<dbReference type="AlphaFoldDB" id="A0A2V2YUW7"/>
<dbReference type="GO" id="GO:0016020">
    <property type="term" value="C:membrane"/>
    <property type="evidence" value="ECO:0007669"/>
    <property type="project" value="UniProtKB-SubCell"/>
</dbReference>
<comment type="subcellular location">
    <subcellularLocation>
        <location evidence="1">Membrane</location>
        <topology evidence="1">Lipid-anchor</topology>
    </subcellularLocation>
</comment>
<protein>
    <submittedName>
        <fullName evidence="10">Spore germination protein KC</fullName>
    </submittedName>
</protein>
<keyword evidence="11" id="KW-1185">Reference proteome</keyword>
<organism evidence="10 11">
    <name type="scientific">Paenibacillus cellulosilyticus</name>
    <dbReference type="NCBI Taxonomy" id="375489"/>
    <lineage>
        <taxon>Bacteria</taxon>
        <taxon>Bacillati</taxon>
        <taxon>Bacillota</taxon>
        <taxon>Bacilli</taxon>
        <taxon>Bacillales</taxon>
        <taxon>Paenibacillaceae</taxon>
        <taxon>Paenibacillus</taxon>
    </lineage>
</organism>
<evidence type="ECO:0000259" key="9">
    <source>
        <dbReference type="Pfam" id="PF25198"/>
    </source>
</evidence>
<name>A0A2V2YUW7_9BACL</name>
<gene>
    <name evidence="10" type="ORF">DFQ01_10650</name>
</gene>
<comment type="caution">
    <text evidence="10">The sequence shown here is derived from an EMBL/GenBank/DDBJ whole genome shotgun (WGS) entry which is preliminary data.</text>
</comment>
<dbReference type="Pfam" id="PF25198">
    <property type="entry name" value="Spore_GerAC_N"/>
    <property type="match status" value="1"/>
</dbReference>
<evidence type="ECO:0000256" key="2">
    <source>
        <dbReference type="ARBA" id="ARBA00007886"/>
    </source>
</evidence>
<evidence type="ECO:0000256" key="6">
    <source>
        <dbReference type="ARBA" id="ARBA00023139"/>
    </source>
</evidence>
<feature type="domain" description="Spore germination GerAC-like C-terminal" evidence="8">
    <location>
        <begin position="230"/>
        <end position="394"/>
    </location>
</feature>
<evidence type="ECO:0000313" key="10">
    <source>
        <dbReference type="EMBL" id="PWW04767.1"/>
    </source>
</evidence>
<evidence type="ECO:0000256" key="1">
    <source>
        <dbReference type="ARBA" id="ARBA00004635"/>
    </source>
</evidence>
<evidence type="ECO:0000256" key="4">
    <source>
        <dbReference type="ARBA" id="ARBA00022729"/>
    </source>
</evidence>
<sequence>MMTRKKCDSRLIGTRWKLPLQILALFSCLLVTGCWDRIEVNDLAIILATGVDTRDNQVELTAQIFIPRKAGSGSSSGTGSGEASQSGVTMIRTAVGSNVAEAMNRLQRKVSRNVFWGHCEVIVISEQASKQGLRQYLDFFLRYTQIREHAFVFSTSKKARDLLALLPPLERSSAESLREMSNLKLGTRVTVLNLAQSIEGPSRSAVLSRMLILKPTSGQSIYASDPYVRGLTLIKNDRYVKTVTEPMSVGVLMLLNQLNNIIMPVDIEGKEGAVSIRLSAMKTKLTPQISNNEWSMKIKVDAKGEVVLNTTSKSIADPHMNALIEQQWKKKLTGLAEDALKLSQKQLKTDFFGFSIQFRRHYPKQWKSHKQNWDEILENMKVEVRVNTLITSTGKSTDPQGVPGQSDRY</sequence>
<dbReference type="GO" id="GO:0009847">
    <property type="term" value="P:spore germination"/>
    <property type="evidence" value="ECO:0007669"/>
    <property type="project" value="InterPro"/>
</dbReference>
<comment type="similarity">
    <text evidence="2">Belongs to the GerABKC lipoprotein family.</text>
</comment>
<dbReference type="Gene3D" id="3.30.300.210">
    <property type="entry name" value="Nutrient germinant receptor protein C, domain 3"/>
    <property type="match status" value="1"/>
</dbReference>
<keyword evidence="3" id="KW-0309">Germination</keyword>
<dbReference type="Pfam" id="PF05504">
    <property type="entry name" value="Spore_GerAC"/>
    <property type="match status" value="1"/>
</dbReference>
<feature type="domain" description="Spore germination protein N-terminal" evidence="9">
    <location>
        <begin position="36"/>
        <end position="208"/>
    </location>
</feature>
<keyword evidence="7" id="KW-0449">Lipoprotein</keyword>
<evidence type="ECO:0000256" key="7">
    <source>
        <dbReference type="ARBA" id="ARBA00023288"/>
    </source>
</evidence>
<proteinExistence type="inferred from homology"/>
<dbReference type="InterPro" id="IPR057336">
    <property type="entry name" value="GerAC_N"/>
</dbReference>
<dbReference type="PANTHER" id="PTHR35789">
    <property type="entry name" value="SPORE GERMINATION PROTEIN B3"/>
    <property type="match status" value="1"/>
</dbReference>
<accession>A0A2V2YUW7</accession>
<evidence type="ECO:0000256" key="5">
    <source>
        <dbReference type="ARBA" id="ARBA00023136"/>
    </source>
</evidence>
<evidence type="ECO:0000256" key="3">
    <source>
        <dbReference type="ARBA" id="ARBA00022544"/>
    </source>
</evidence>
<dbReference type="InterPro" id="IPR038501">
    <property type="entry name" value="Spore_GerAC_C_sf"/>
</dbReference>
<evidence type="ECO:0000259" key="8">
    <source>
        <dbReference type="Pfam" id="PF05504"/>
    </source>
</evidence>